<gene>
    <name evidence="1" type="ORF">Q6A80_04785</name>
</gene>
<protein>
    <submittedName>
        <fullName evidence="1">Uncharacterized protein</fullName>
    </submittedName>
</protein>
<proteinExistence type="predicted"/>
<dbReference type="AlphaFoldDB" id="A0AAW9DA54"/>
<dbReference type="EMBL" id="JAUQUR010000002">
    <property type="protein sequence ID" value="MDX4069036.1"/>
    <property type="molecule type" value="Genomic_DNA"/>
</dbReference>
<evidence type="ECO:0000313" key="2">
    <source>
        <dbReference type="Proteomes" id="UP001283691"/>
    </source>
</evidence>
<name>A0AAW9DA54_9BACT</name>
<reference evidence="1" key="1">
    <citation type="journal article" date="2023" name="Front. Microbiol.">
        <title>Genomic diversity and taxonomic marker for Arcobacter species.</title>
        <authorList>
            <person name="Zhou G."/>
            <person name="Gu Y."/>
            <person name="Wang H."/>
            <person name="Chen X."/>
            <person name="Zhang X."/>
            <person name="Shao Z."/>
            <person name="Yan X."/>
            <person name="Zhang J."/>
            <person name="Zhang M."/>
        </authorList>
    </citation>
    <scope>NUCLEOTIDE SEQUENCE</scope>
    <source>
        <strain evidence="1">BJSY19SF1-2</strain>
    </source>
</reference>
<reference evidence="1" key="2">
    <citation type="submission" date="2023-07" db="EMBL/GenBank/DDBJ databases">
        <authorList>
            <person name="Zhang M."/>
            <person name="Zhou G."/>
        </authorList>
    </citation>
    <scope>NUCLEOTIDE SEQUENCE</scope>
    <source>
        <strain evidence="1">BJSY19SF1-2</strain>
    </source>
</reference>
<dbReference type="Proteomes" id="UP001283691">
    <property type="component" value="Unassembled WGS sequence"/>
</dbReference>
<dbReference type="RefSeq" id="WP_319047828.1">
    <property type="nucleotide sequence ID" value="NZ_JAUQUR010000002.1"/>
</dbReference>
<comment type="caution">
    <text evidence="1">The sequence shown here is derived from an EMBL/GenBank/DDBJ whole genome shotgun (WGS) entry which is preliminary data.</text>
</comment>
<evidence type="ECO:0000313" key="1">
    <source>
        <dbReference type="EMBL" id="MDX4069036.1"/>
    </source>
</evidence>
<accession>A0AAW9DA54</accession>
<organism evidence="1 2">
    <name type="scientific">Aliarcobacter skirrowii</name>
    <dbReference type="NCBI Taxonomy" id="28200"/>
    <lineage>
        <taxon>Bacteria</taxon>
        <taxon>Pseudomonadati</taxon>
        <taxon>Campylobacterota</taxon>
        <taxon>Epsilonproteobacteria</taxon>
        <taxon>Campylobacterales</taxon>
        <taxon>Arcobacteraceae</taxon>
        <taxon>Aliarcobacter</taxon>
    </lineage>
</organism>
<sequence>MIEKIIFMSFGSITTNLYESLCIDIFKKQGLEVDIIDLNNLFFNYDAPIIKEYNIIVINSYKELEDYFIENIKKSTIYNIQFNYETRFYKFFRLVTRYKCKVSKFEIGYHPTIEFNNNLRIIFKNPFKLIKRISEKIFDKIVFKTNIIKINYTLRFVAGKKAYDIAKQSVTSNIIIINYIDYERYLELSSHNVSCIVEYKKYFVFLDSYLHMHEDNKFQSRSKDFNGEIYLKTLNKLFDYLETTYKVDIIIAAHPKSNYTNNEFKHRKIIKNNTANLVKNADLVISDCSTSISYCTLFYKPIMFCYTDDIIKYFNREYLYIKIFAKELNNKAINLDQDYSDFKLEEVNQEVYNKYKYNYLTSKESENYRNEEIVIKWLKNLISF</sequence>